<evidence type="ECO:0000313" key="17">
    <source>
        <dbReference type="EMBL" id="SHM00106.1"/>
    </source>
</evidence>
<dbReference type="GO" id="GO:0042802">
    <property type="term" value="F:identical protein binding"/>
    <property type="evidence" value="ECO:0007669"/>
    <property type="project" value="TreeGrafter"/>
</dbReference>
<dbReference type="SUPFAM" id="SSF53383">
    <property type="entry name" value="PLP-dependent transferases"/>
    <property type="match status" value="1"/>
</dbReference>
<dbReference type="InterPro" id="IPR005814">
    <property type="entry name" value="Aminotrans_3"/>
</dbReference>
<evidence type="ECO:0000256" key="6">
    <source>
        <dbReference type="ARBA" id="ARBA00012912"/>
    </source>
</evidence>
<dbReference type="AlphaFoldDB" id="A0A1M7F7U7"/>
<dbReference type="InterPro" id="IPR015421">
    <property type="entry name" value="PyrdxlP-dep_Trfase_major"/>
</dbReference>
<dbReference type="Gene3D" id="3.40.640.10">
    <property type="entry name" value="Type I PLP-dependent aspartate aminotransferase-like (Major domain)"/>
    <property type="match status" value="1"/>
</dbReference>
<dbReference type="InterPro" id="IPR015424">
    <property type="entry name" value="PyrdxlP-dep_Trfase"/>
</dbReference>
<evidence type="ECO:0000256" key="9">
    <source>
        <dbReference type="ARBA" id="ARBA00022898"/>
    </source>
</evidence>
<dbReference type="EMBL" id="FRCP01000005">
    <property type="protein sequence ID" value="SHM00106.1"/>
    <property type="molecule type" value="Genomic_DNA"/>
</dbReference>
<keyword evidence="18" id="KW-1185">Reference proteome</keyword>
<comment type="catalytic activity">
    <reaction evidence="1">
        <text>(S)-3-amino-2-methylpropanoate + 2-oxoglutarate = 2-methyl-3-oxopropanoate + L-glutamate</text>
        <dbReference type="Rhea" id="RHEA:13993"/>
        <dbReference type="ChEBI" id="CHEBI:16810"/>
        <dbReference type="ChEBI" id="CHEBI:29985"/>
        <dbReference type="ChEBI" id="CHEBI:57700"/>
        <dbReference type="ChEBI" id="CHEBI:58655"/>
        <dbReference type="EC" id="2.6.1.22"/>
    </reaction>
</comment>
<dbReference type="Gene3D" id="3.90.1150.10">
    <property type="entry name" value="Aspartate Aminotransferase, domain 1"/>
    <property type="match status" value="1"/>
</dbReference>
<keyword evidence="7 17" id="KW-0032">Aminotransferase</keyword>
<reference evidence="17 18" key="1">
    <citation type="submission" date="2016-11" db="EMBL/GenBank/DDBJ databases">
        <authorList>
            <person name="Jaros S."/>
            <person name="Januszkiewicz K."/>
            <person name="Wedrychowicz H."/>
        </authorList>
    </citation>
    <scope>NUCLEOTIDE SEQUENCE [LARGE SCALE GENOMIC DNA]</scope>
    <source>
        <strain evidence="17 18">DSM 15930</strain>
    </source>
</reference>
<dbReference type="RefSeq" id="WP_073282320.1">
    <property type="nucleotide sequence ID" value="NZ_FRCP01000005.1"/>
</dbReference>
<dbReference type="FunFam" id="3.40.640.10:FF:000013">
    <property type="entry name" value="4-aminobutyrate aminotransferase"/>
    <property type="match status" value="1"/>
</dbReference>
<evidence type="ECO:0000256" key="2">
    <source>
        <dbReference type="ARBA" id="ARBA00001933"/>
    </source>
</evidence>
<dbReference type="PANTHER" id="PTHR11986:SF58">
    <property type="entry name" value="LEUCINE_METHIONINE RACEMASE"/>
    <property type="match status" value="1"/>
</dbReference>
<organism evidence="17 18">
    <name type="scientific">Anaerosporobacter mobilis DSM 15930</name>
    <dbReference type="NCBI Taxonomy" id="1120996"/>
    <lineage>
        <taxon>Bacteria</taxon>
        <taxon>Bacillati</taxon>
        <taxon>Bacillota</taxon>
        <taxon>Clostridia</taxon>
        <taxon>Lachnospirales</taxon>
        <taxon>Lachnospiraceae</taxon>
        <taxon>Anaerosporobacter</taxon>
    </lineage>
</organism>
<evidence type="ECO:0000256" key="12">
    <source>
        <dbReference type="ARBA" id="ARBA00030857"/>
    </source>
</evidence>
<protein>
    <recommendedName>
        <fullName evidence="12">(S)-3-amino-2-methylpropionate transaminase</fullName>
        <ecNumber evidence="6">2.6.1.19</ecNumber>
        <ecNumber evidence="5">2.6.1.22</ecNumber>
    </recommendedName>
    <alternativeName>
        <fullName evidence="13">GABA aminotransferase</fullName>
    </alternativeName>
    <alternativeName>
        <fullName evidence="11">Gamma-amino-N-butyrate transaminase</fullName>
    </alternativeName>
    <alternativeName>
        <fullName evidence="15">Glutamate:succinic semialdehyde transaminase</fullName>
    </alternativeName>
    <alternativeName>
        <fullName evidence="10">L-AIBAT</fullName>
    </alternativeName>
</protein>
<accession>A0A1M7F7U7</accession>
<evidence type="ECO:0000256" key="10">
    <source>
        <dbReference type="ARBA" id="ARBA00029760"/>
    </source>
</evidence>
<evidence type="ECO:0000256" key="16">
    <source>
        <dbReference type="RuleBase" id="RU003560"/>
    </source>
</evidence>
<dbReference type="InterPro" id="IPR049704">
    <property type="entry name" value="Aminotrans_3_PPA_site"/>
</dbReference>
<dbReference type="STRING" id="1120996.SAMN02746066_00465"/>
<dbReference type="Proteomes" id="UP000184038">
    <property type="component" value="Unassembled WGS sequence"/>
</dbReference>
<evidence type="ECO:0000256" key="5">
    <source>
        <dbReference type="ARBA" id="ARBA00012876"/>
    </source>
</evidence>
<dbReference type="PANTHER" id="PTHR11986">
    <property type="entry name" value="AMINOTRANSFERASE CLASS III"/>
    <property type="match status" value="1"/>
</dbReference>
<evidence type="ECO:0000256" key="13">
    <source>
        <dbReference type="ARBA" id="ARBA00031787"/>
    </source>
</evidence>
<evidence type="ECO:0000256" key="3">
    <source>
        <dbReference type="ARBA" id="ARBA00005176"/>
    </source>
</evidence>
<dbReference type="OrthoDB" id="9801052at2"/>
<dbReference type="CDD" id="cd00610">
    <property type="entry name" value="OAT_like"/>
    <property type="match status" value="1"/>
</dbReference>
<evidence type="ECO:0000256" key="4">
    <source>
        <dbReference type="ARBA" id="ARBA00008954"/>
    </source>
</evidence>
<dbReference type="PIRSF" id="PIRSF000521">
    <property type="entry name" value="Transaminase_4ab_Lys_Orn"/>
    <property type="match status" value="1"/>
</dbReference>
<dbReference type="InterPro" id="IPR015422">
    <property type="entry name" value="PyrdxlP-dep_Trfase_small"/>
</dbReference>
<keyword evidence="9 16" id="KW-0663">Pyridoxal phosphate</keyword>
<dbReference type="Pfam" id="PF00202">
    <property type="entry name" value="Aminotran_3"/>
    <property type="match status" value="1"/>
</dbReference>
<dbReference type="InterPro" id="IPR050103">
    <property type="entry name" value="Class-III_PLP-dep_AT"/>
</dbReference>
<evidence type="ECO:0000256" key="11">
    <source>
        <dbReference type="ARBA" id="ARBA00030204"/>
    </source>
</evidence>
<sequence>MLKNALPKIITNTLPGPKAAEIMNRRKDAVPNGIRCTYPCVMKQAAGAMIEDVDGNLFLDWIGGVGVLNVGHCHPKLVAAVKAQSENFFHGMINIVTHEGYVELAEKLAATAPTRGTSNKVMFANSGAEADENAVKIAKAYTSRPNIIVFSGAFHGRTLLTMTMTSKKAYSMGMGPFPDGVYRAEYPYLYRAPSNMSETEAIEYYTNALYKTFEEASPTEYVAAIVMEPLQGEGGFIPAPIEWVKAVRKICDDNGIVLIADEVQTGFCRTGKIFASEYWKDAGCEPDMIATAKSIAGGVPLSAVIARTELMDSVKPGIVGGTYGGNALACAAGLAVLNVIKEEHLVERSCEIGATCMERFHEWQKKYHIIGDVRGLGAMIGIEFVKDKTTKEPATELVNAIISYAANHGLLIENAGVYCNVIRFLAPLVITDEQLEAGFVIFEEAIVTCM</sequence>
<dbReference type="EC" id="2.6.1.22" evidence="5"/>
<comment type="pathway">
    <text evidence="3">Amino-acid degradation; 4-aminobutanoate degradation.</text>
</comment>
<name>A0A1M7F7U7_9FIRM</name>
<evidence type="ECO:0000256" key="14">
    <source>
        <dbReference type="ARBA" id="ARBA00048021"/>
    </source>
</evidence>
<evidence type="ECO:0000256" key="15">
    <source>
        <dbReference type="ARBA" id="ARBA00050054"/>
    </source>
</evidence>
<evidence type="ECO:0000256" key="8">
    <source>
        <dbReference type="ARBA" id="ARBA00022679"/>
    </source>
</evidence>
<comment type="catalytic activity">
    <reaction evidence="14">
        <text>4-aminobutanoate + 2-oxoglutarate = succinate semialdehyde + L-glutamate</text>
        <dbReference type="Rhea" id="RHEA:23352"/>
        <dbReference type="ChEBI" id="CHEBI:16810"/>
        <dbReference type="ChEBI" id="CHEBI:29985"/>
        <dbReference type="ChEBI" id="CHEBI:57706"/>
        <dbReference type="ChEBI" id="CHEBI:59888"/>
        <dbReference type="EC" id="2.6.1.19"/>
    </reaction>
</comment>
<evidence type="ECO:0000256" key="1">
    <source>
        <dbReference type="ARBA" id="ARBA00001750"/>
    </source>
</evidence>
<dbReference type="EC" id="2.6.1.19" evidence="6"/>
<dbReference type="GO" id="GO:0034386">
    <property type="term" value="F:4-aminobutyrate:2-oxoglutarate transaminase activity"/>
    <property type="evidence" value="ECO:0007669"/>
    <property type="project" value="UniProtKB-EC"/>
</dbReference>
<keyword evidence="8 17" id="KW-0808">Transferase</keyword>
<evidence type="ECO:0000313" key="18">
    <source>
        <dbReference type="Proteomes" id="UP000184038"/>
    </source>
</evidence>
<dbReference type="GO" id="GO:0047298">
    <property type="term" value="F:(S)-3-amino-2-methylpropionate transaminase activity"/>
    <property type="evidence" value="ECO:0007669"/>
    <property type="project" value="UniProtKB-EC"/>
</dbReference>
<dbReference type="PROSITE" id="PS00600">
    <property type="entry name" value="AA_TRANSFER_CLASS_3"/>
    <property type="match status" value="1"/>
</dbReference>
<dbReference type="GO" id="GO:0030170">
    <property type="term" value="F:pyridoxal phosphate binding"/>
    <property type="evidence" value="ECO:0007669"/>
    <property type="project" value="InterPro"/>
</dbReference>
<evidence type="ECO:0000256" key="7">
    <source>
        <dbReference type="ARBA" id="ARBA00022576"/>
    </source>
</evidence>
<proteinExistence type="inferred from homology"/>
<comment type="similarity">
    <text evidence="4 16">Belongs to the class-III pyridoxal-phosphate-dependent aminotransferase family.</text>
</comment>
<gene>
    <name evidence="17" type="ORF">SAMN02746066_00465</name>
</gene>
<comment type="cofactor">
    <cofactor evidence="2">
        <name>pyridoxal 5'-phosphate</name>
        <dbReference type="ChEBI" id="CHEBI:597326"/>
    </cofactor>
</comment>